<feature type="compositionally biased region" description="Polar residues" evidence="5">
    <location>
        <begin position="1"/>
        <end position="14"/>
    </location>
</feature>
<evidence type="ECO:0000256" key="5">
    <source>
        <dbReference type="SAM" id="MobiDB-lite"/>
    </source>
</evidence>
<dbReference type="EC" id="3.4.21.89" evidence="3"/>
<keyword evidence="6" id="KW-0472">Membrane</keyword>
<dbReference type="EMBL" id="UINC01001178">
    <property type="protein sequence ID" value="SUZ73396.1"/>
    <property type="molecule type" value="Genomic_DNA"/>
</dbReference>
<dbReference type="GO" id="GO:0006465">
    <property type="term" value="P:signal peptide processing"/>
    <property type="evidence" value="ECO:0007669"/>
    <property type="project" value="InterPro"/>
</dbReference>
<evidence type="ECO:0000256" key="2">
    <source>
        <dbReference type="ARBA" id="ARBA00009370"/>
    </source>
</evidence>
<feature type="non-terminal residue" evidence="8">
    <location>
        <position position="1"/>
    </location>
</feature>
<feature type="transmembrane region" description="Helical" evidence="6">
    <location>
        <begin position="138"/>
        <end position="161"/>
    </location>
</feature>
<evidence type="ECO:0000259" key="7">
    <source>
        <dbReference type="Pfam" id="PF10502"/>
    </source>
</evidence>
<feature type="region of interest" description="Disordered" evidence="5">
    <location>
        <begin position="1"/>
        <end position="85"/>
    </location>
</feature>
<feature type="domain" description="Peptidase S26" evidence="7">
    <location>
        <begin position="136"/>
        <end position="305"/>
    </location>
</feature>
<dbReference type="InterPro" id="IPR000223">
    <property type="entry name" value="Pept_S26A_signal_pept_1"/>
</dbReference>
<dbReference type="Gene3D" id="2.10.109.10">
    <property type="entry name" value="Umud Fragment, subunit A"/>
    <property type="match status" value="1"/>
</dbReference>
<dbReference type="GO" id="GO:0016020">
    <property type="term" value="C:membrane"/>
    <property type="evidence" value="ECO:0007669"/>
    <property type="project" value="InterPro"/>
</dbReference>
<dbReference type="PANTHER" id="PTHR43390">
    <property type="entry name" value="SIGNAL PEPTIDASE I"/>
    <property type="match status" value="1"/>
</dbReference>
<keyword evidence="4" id="KW-0378">Hydrolase</keyword>
<sequence length="313" mass="32880">VPDQTPETPRSTPGSGDEAWADDVLARARARSVAEESGDPEPAGPPPEGVTDGTAPTSLTGPTADPSGGPAIVTREDLTGGPTSHALTIDGTFVVPEVVVTPQPPSELAGHPTTEPPPEVDLGIPGTIRSARRTVLEWGVVLVGALALALIVRAFLFQAFYIPSPSMEPTLFSGDRILVNKVSYRLHDVNRGDLVVFHPRPESGVGADDLIKRVIALPGETVTTDSGRVLIDGGLLIEPYLPVPDGTAGFTTVPWCANQDTTAGCTVPDDHVFVLGDNRGNSRDSRYFGPVPVDSIVGRAFVRVWPLGGLDRL</sequence>
<feature type="region of interest" description="Disordered" evidence="5">
    <location>
        <begin position="102"/>
        <end position="121"/>
    </location>
</feature>
<evidence type="ECO:0000256" key="6">
    <source>
        <dbReference type="SAM" id="Phobius"/>
    </source>
</evidence>
<protein>
    <recommendedName>
        <fullName evidence="3">signal peptidase I</fullName>
        <ecNumber evidence="3">3.4.21.89</ecNumber>
    </recommendedName>
</protein>
<comment type="similarity">
    <text evidence="2">Belongs to the peptidase S26 family.</text>
</comment>
<gene>
    <name evidence="8" type="ORF">METZ01_LOCUS26250</name>
</gene>
<reference evidence="8" key="1">
    <citation type="submission" date="2018-05" db="EMBL/GenBank/DDBJ databases">
        <authorList>
            <person name="Lanie J.A."/>
            <person name="Ng W.-L."/>
            <person name="Kazmierczak K.M."/>
            <person name="Andrzejewski T.M."/>
            <person name="Davidsen T.M."/>
            <person name="Wayne K.J."/>
            <person name="Tettelin H."/>
            <person name="Glass J.I."/>
            <person name="Rusch D."/>
            <person name="Podicherti R."/>
            <person name="Tsui H.-C.T."/>
            <person name="Winkler M.E."/>
        </authorList>
    </citation>
    <scope>NUCLEOTIDE SEQUENCE</scope>
</reference>
<dbReference type="InterPro" id="IPR019533">
    <property type="entry name" value="Peptidase_S26"/>
</dbReference>
<keyword evidence="6" id="KW-1133">Transmembrane helix</keyword>
<evidence type="ECO:0000256" key="4">
    <source>
        <dbReference type="ARBA" id="ARBA00022801"/>
    </source>
</evidence>
<dbReference type="PRINTS" id="PR00727">
    <property type="entry name" value="LEADERPTASE"/>
</dbReference>
<name>A0A381Q221_9ZZZZ</name>
<dbReference type="InterPro" id="IPR019758">
    <property type="entry name" value="Pept_S26A_signal_pept_1_CS"/>
</dbReference>
<dbReference type="SUPFAM" id="SSF51306">
    <property type="entry name" value="LexA/Signal peptidase"/>
    <property type="match status" value="1"/>
</dbReference>
<dbReference type="CDD" id="cd06530">
    <property type="entry name" value="S26_SPase_I"/>
    <property type="match status" value="1"/>
</dbReference>
<dbReference type="GO" id="GO:0009003">
    <property type="term" value="F:signal peptidase activity"/>
    <property type="evidence" value="ECO:0007669"/>
    <property type="project" value="UniProtKB-EC"/>
</dbReference>
<organism evidence="8">
    <name type="scientific">marine metagenome</name>
    <dbReference type="NCBI Taxonomy" id="408172"/>
    <lineage>
        <taxon>unclassified sequences</taxon>
        <taxon>metagenomes</taxon>
        <taxon>ecological metagenomes</taxon>
    </lineage>
</organism>
<evidence type="ECO:0000256" key="1">
    <source>
        <dbReference type="ARBA" id="ARBA00000677"/>
    </source>
</evidence>
<dbReference type="InterPro" id="IPR036286">
    <property type="entry name" value="LexA/Signal_pep-like_sf"/>
</dbReference>
<comment type="catalytic activity">
    <reaction evidence="1">
        <text>Cleavage of hydrophobic, N-terminal signal or leader sequences from secreted and periplasmic proteins.</text>
        <dbReference type="EC" id="3.4.21.89"/>
    </reaction>
</comment>
<proteinExistence type="inferred from homology"/>
<evidence type="ECO:0000256" key="3">
    <source>
        <dbReference type="ARBA" id="ARBA00013208"/>
    </source>
</evidence>
<dbReference type="PROSITE" id="PS00761">
    <property type="entry name" value="SPASE_I_3"/>
    <property type="match status" value="1"/>
</dbReference>
<dbReference type="Pfam" id="PF10502">
    <property type="entry name" value="Peptidase_S26"/>
    <property type="match status" value="1"/>
</dbReference>
<evidence type="ECO:0000313" key="8">
    <source>
        <dbReference type="EMBL" id="SUZ73396.1"/>
    </source>
</evidence>
<dbReference type="GO" id="GO:0004252">
    <property type="term" value="F:serine-type endopeptidase activity"/>
    <property type="evidence" value="ECO:0007669"/>
    <property type="project" value="InterPro"/>
</dbReference>
<dbReference type="NCBIfam" id="TIGR02227">
    <property type="entry name" value="sigpep_I_bact"/>
    <property type="match status" value="1"/>
</dbReference>
<keyword evidence="6" id="KW-0812">Transmembrane</keyword>
<accession>A0A381Q221</accession>
<dbReference type="AlphaFoldDB" id="A0A381Q221"/>
<dbReference type="PANTHER" id="PTHR43390:SF1">
    <property type="entry name" value="CHLOROPLAST PROCESSING PEPTIDASE"/>
    <property type="match status" value="1"/>
</dbReference>